<gene>
    <name evidence="1" type="ORF">BJ997_004296</name>
</gene>
<comment type="caution">
    <text evidence="1">The sequence shown here is derived from an EMBL/GenBank/DDBJ whole genome shotgun (WGS) entry which is preliminary data.</text>
</comment>
<sequence length="53" mass="5821">MGASLQDLDRCGYSDSFQKFTIFMPGEPLSGILCDSLIGQHCHRDVMPKLGFG</sequence>
<accession>A0A7W9A161</accession>
<protein>
    <submittedName>
        <fullName evidence="1">Uncharacterized protein</fullName>
    </submittedName>
</protein>
<dbReference type="Proteomes" id="UP000561726">
    <property type="component" value="Unassembled WGS sequence"/>
</dbReference>
<proteinExistence type="predicted"/>
<dbReference type="AlphaFoldDB" id="A0A7W9A161"/>
<reference evidence="1 2" key="1">
    <citation type="submission" date="2020-08" db="EMBL/GenBank/DDBJ databases">
        <title>Sequencing the genomes of 1000 actinobacteria strains.</title>
        <authorList>
            <person name="Klenk H.-P."/>
        </authorList>
    </citation>
    <scope>NUCLEOTIDE SEQUENCE [LARGE SCALE GENOMIC DNA]</scope>
    <source>
        <strain evidence="1 2">DSM 21065</strain>
    </source>
</reference>
<organism evidence="1 2">
    <name type="scientific">Cryobacterium roopkundense</name>
    <dbReference type="NCBI Taxonomy" id="1001240"/>
    <lineage>
        <taxon>Bacteria</taxon>
        <taxon>Bacillati</taxon>
        <taxon>Actinomycetota</taxon>
        <taxon>Actinomycetes</taxon>
        <taxon>Micrococcales</taxon>
        <taxon>Microbacteriaceae</taxon>
        <taxon>Cryobacterium</taxon>
    </lineage>
</organism>
<name>A0A7W9A161_9MICO</name>
<evidence type="ECO:0000313" key="1">
    <source>
        <dbReference type="EMBL" id="MBB5643685.1"/>
    </source>
</evidence>
<evidence type="ECO:0000313" key="2">
    <source>
        <dbReference type="Proteomes" id="UP000561726"/>
    </source>
</evidence>
<dbReference type="EMBL" id="JACHBQ010000002">
    <property type="protein sequence ID" value="MBB5643685.1"/>
    <property type="molecule type" value="Genomic_DNA"/>
</dbReference>